<dbReference type="Proteomes" id="UP001595530">
    <property type="component" value="Unassembled WGS sequence"/>
</dbReference>
<comment type="caution">
    <text evidence="3">The sequence shown here is derived from an EMBL/GenBank/DDBJ whole genome shotgun (WGS) entry which is preliminary data.</text>
</comment>
<feature type="domain" description="Putative zinc-finger" evidence="2">
    <location>
        <begin position="4"/>
        <end position="37"/>
    </location>
</feature>
<accession>A0ABV7EYP4</accession>
<feature type="region of interest" description="Disordered" evidence="1">
    <location>
        <begin position="54"/>
        <end position="77"/>
    </location>
</feature>
<gene>
    <name evidence="3" type="ORF">ACFOFO_07980</name>
</gene>
<name>A0ABV7EYP4_9BURK</name>
<evidence type="ECO:0000313" key="3">
    <source>
        <dbReference type="EMBL" id="MFC3107898.1"/>
    </source>
</evidence>
<proteinExistence type="predicted"/>
<feature type="compositionally biased region" description="Basic and acidic residues" evidence="1">
    <location>
        <begin position="67"/>
        <end position="77"/>
    </location>
</feature>
<dbReference type="RefSeq" id="WP_390322038.1">
    <property type="nucleotide sequence ID" value="NZ_JBHRTP010000022.1"/>
</dbReference>
<reference evidence="4" key="1">
    <citation type="journal article" date="2019" name="Int. J. Syst. Evol. Microbiol.">
        <title>The Global Catalogue of Microorganisms (GCM) 10K type strain sequencing project: providing services to taxonomists for standard genome sequencing and annotation.</title>
        <authorList>
            <consortium name="The Broad Institute Genomics Platform"/>
            <consortium name="The Broad Institute Genome Sequencing Center for Infectious Disease"/>
            <person name="Wu L."/>
            <person name="Ma J."/>
        </authorList>
    </citation>
    <scope>NUCLEOTIDE SEQUENCE [LARGE SCALE GENOMIC DNA]</scope>
    <source>
        <strain evidence="4">KCTC 42986</strain>
    </source>
</reference>
<keyword evidence="4" id="KW-1185">Reference proteome</keyword>
<evidence type="ECO:0000259" key="2">
    <source>
        <dbReference type="Pfam" id="PF13490"/>
    </source>
</evidence>
<dbReference type="EMBL" id="JBHRTP010000022">
    <property type="protein sequence ID" value="MFC3107898.1"/>
    <property type="molecule type" value="Genomic_DNA"/>
</dbReference>
<evidence type="ECO:0000313" key="4">
    <source>
        <dbReference type="Proteomes" id="UP001595530"/>
    </source>
</evidence>
<dbReference type="Pfam" id="PF13490">
    <property type="entry name" value="zf-HC2"/>
    <property type="match status" value="1"/>
</dbReference>
<protein>
    <submittedName>
        <fullName evidence="3">Zf-HC2 domain-containing protein</fullName>
    </submittedName>
</protein>
<dbReference type="InterPro" id="IPR027383">
    <property type="entry name" value="Znf_put"/>
</dbReference>
<sequence length="77" mass="8834">MATCKEIHRLVSEGLDRDLSVIERTKMRLHLLICDACTNFSGQMQLIRKAMHKMAQLDEPDATPDPESDRARGPERR</sequence>
<organism evidence="3 4">
    <name type="scientific">Undibacterium arcticum</name>
    <dbReference type="NCBI Taxonomy" id="1762892"/>
    <lineage>
        <taxon>Bacteria</taxon>
        <taxon>Pseudomonadati</taxon>
        <taxon>Pseudomonadota</taxon>
        <taxon>Betaproteobacteria</taxon>
        <taxon>Burkholderiales</taxon>
        <taxon>Oxalobacteraceae</taxon>
        <taxon>Undibacterium</taxon>
    </lineage>
</organism>
<evidence type="ECO:0000256" key="1">
    <source>
        <dbReference type="SAM" id="MobiDB-lite"/>
    </source>
</evidence>